<dbReference type="PANTHER" id="PTHR10134">
    <property type="entry name" value="CYTOCHROME B-C1 COMPLEX SUBUNIT RIESKE, MITOCHONDRIAL"/>
    <property type="match status" value="1"/>
</dbReference>
<dbReference type="InterPro" id="IPR014349">
    <property type="entry name" value="Rieske_Fe-S_prot"/>
</dbReference>
<sequence length="174" mass="18997">MSESKQTEGKPGISRRRFLTYTIASTAGFLGSTMLYPMVRFAIDPILQKGTDTEFVDVGSVDEFTERPKSVQFRIKRKDGWYEPEEGESATAWVSKKGDAILALSPICKHLGCTVTWEGGGHLKQYYCPCHGGLYEEDGTNVPGTPPTGPLDQYAYRVEGGRLLLGPTQQGGGA</sequence>
<keyword evidence="6" id="KW-0560">Oxidoreductase</keyword>
<organism evidence="17 18">
    <name type="scientific">Desmospora activa DSM 45169</name>
    <dbReference type="NCBI Taxonomy" id="1121389"/>
    <lineage>
        <taxon>Bacteria</taxon>
        <taxon>Bacillati</taxon>
        <taxon>Bacillota</taxon>
        <taxon>Bacilli</taxon>
        <taxon>Bacillales</taxon>
        <taxon>Thermoactinomycetaceae</taxon>
        <taxon>Desmospora</taxon>
    </lineage>
</organism>
<dbReference type="RefSeq" id="WP_107725470.1">
    <property type="nucleotide sequence ID" value="NZ_PZZP01000001.1"/>
</dbReference>
<dbReference type="GO" id="GO:0016705">
    <property type="term" value="F:oxidoreductase activity, acting on paired donors, with incorporation or reduction of molecular oxygen"/>
    <property type="evidence" value="ECO:0007669"/>
    <property type="project" value="UniProtKB-ARBA"/>
</dbReference>
<keyword evidence="15" id="KW-0812">Transmembrane</keyword>
<comment type="function">
    <text evidence="10">Component of the menaquinol:cytochrome c reductase complex. The Rieske protein is a high potential 2Fe-2S protein.</text>
</comment>
<comment type="subunit">
    <text evidence="11">The main subunits of the menaquinol:cytochrome c complex are a Rieske-type iron-sulfur protein (QcrA), a cytochrome b (QcrB) and a cytochrome c (QcrC).</text>
</comment>
<keyword evidence="15" id="KW-1133">Transmembrane helix</keyword>
<feature type="domain" description="Rieske" evidence="16">
    <location>
        <begin position="68"/>
        <end position="165"/>
    </location>
</feature>
<evidence type="ECO:0000256" key="10">
    <source>
        <dbReference type="ARBA" id="ARBA00055683"/>
    </source>
</evidence>
<comment type="caution">
    <text evidence="17">The sequence shown here is derived from an EMBL/GenBank/DDBJ whole genome shotgun (WGS) entry which is preliminary data.</text>
</comment>
<accession>A0A2T4Z9Z2</accession>
<dbReference type="CDD" id="cd03467">
    <property type="entry name" value="Rieske"/>
    <property type="match status" value="1"/>
</dbReference>
<gene>
    <name evidence="17" type="ORF">C8J48_1292</name>
</gene>
<dbReference type="PROSITE" id="PS51296">
    <property type="entry name" value="RIESKE"/>
    <property type="match status" value="1"/>
</dbReference>
<evidence type="ECO:0000256" key="15">
    <source>
        <dbReference type="SAM" id="Phobius"/>
    </source>
</evidence>
<keyword evidence="7" id="KW-0408">Iron</keyword>
<reference evidence="17 18" key="1">
    <citation type="submission" date="2018-04" db="EMBL/GenBank/DDBJ databases">
        <title>Genomic Encyclopedia of Archaeal and Bacterial Type Strains, Phase II (KMG-II): from individual species to whole genera.</title>
        <authorList>
            <person name="Goeker M."/>
        </authorList>
    </citation>
    <scope>NUCLEOTIDE SEQUENCE [LARGE SCALE GENOMIC DNA]</scope>
    <source>
        <strain evidence="17 18">DSM 45169</strain>
    </source>
</reference>
<keyword evidence="4" id="KW-0479">Metal-binding</keyword>
<keyword evidence="5" id="KW-0249">Electron transport</keyword>
<feature type="transmembrane region" description="Helical" evidence="15">
    <location>
        <begin position="18"/>
        <end position="39"/>
    </location>
</feature>
<dbReference type="FunFam" id="2.102.10.10:FF:000006">
    <property type="entry name" value="Menaquinol-cytochrome c reductase, iron-sulfur subunit"/>
    <property type="match status" value="1"/>
</dbReference>
<evidence type="ECO:0000313" key="17">
    <source>
        <dbReference type="EMBL" id="PTM58704.1"/>
    </source>
</evidence>
<dbReference type="GO" id="GO:0051537">
    <property type="term" value="F:2 iron, 2 sulfur cluster binding"/>
    <property type="evidence" value="ECO:0007669"/>
    <property type="project" value="UniProtKB-KW"/>
</dbReference>
<dbReference type="InterPro" id="IPR006311">
    <property type="entry name" value="TAT_signal"/>
</dbReference>
<evidence type="ECO:0000313" key="18">
    <source>
        <dbReference type="Proteomes" id="UP000241639"/>
    </source>
</evidence>
<dbReference type="PROSITE" id="PS51318">
    <property type="entry name" value="TAT"/>
    <property type="match status" value="1"/>
</dbReference>
<dbReference type="SUPFAM" id="SSF50022">
    <property type="entry name" value="ISP domain"/>
    <property type="match status" value="1"/>
</dbReference>
<dbReference type="EMBL" id="PZZP01000001">
    <property type="protein sequence ID" value="PTM58704.1"/>
    <property type="molecule type" value="Genomic_DNA"/>
</dbReference>
<evidence type="ECO:0000256" key="11">
    <source>
        <dbReference type="ARBA" id="ARBA00064458"/>
    </source>
</evidence>
<evidence type="ECO:0000256" key="12">
    <source>
        <dbReference type="ARBA" id="ARBA00067741"/>
    </source>
</evidence>
<keyword evidence="3" id="KW-0001">2Fe-2S</keyword>
<evidence type="ECO:0000259" key="16">
    <source>
        <dbReference type="PROSITE" id="PS51296"/>
    </source>
</evidence>
<evidence type="ECO:0000256" key="9">
    <source>
        <dbReference type="ARBA" id="ARBA00023157"/>
    </source>
</evidence>
<keyword evidence="2" id="KW-0813">Transport</keyword>
<name>A0A2T4Z9Z2_9BACL</name>
<evidence type="ECO:0000256" key="7">
    <source>
        <dbReference type="ARBA" id="ARBA00023004"/>
    </source>
</evidence>
<dbReference type="OrthoDB" id="9767869at2"/>
<comment type="similarity">
    <text evidence="1">Belongs to the Rieske iron-sulfur protein family.</text>
</comment>
<proteinExistence type="inferred from homology"/>
<evidence type="ECO:0000256" key="14">
    <source>
        <dbReference type="ARBA" id="ARBA00076330"/>
    </source>
</evidence>
<keyword evidence="18" id="KW-1185">Reference proteome</keyword>
<dbReference type="AlphaFoldDB" id="A0A2T4Z9Z2"/>
<evidence type="ECO:0000256" key="5">
    <source>
        <dbReference type="ARBA" id="ARBA00022982"/>
    </source>
</evidence>
<dbReference type="GO" id="GO:0046872">
    <property type="term" value="F:metal ion binding"/>
    <property type="evidence" value="ECO:0007669"/>
    <property type="project" value="UniProtKB-KW"/>
</dbReference>
<dbReference type="Proteomes" id="UP000241639">
    <property type="component" value="Unassembled WGS sequence"/>
</dbReference>
<dbReference type="GO" id="GO:0004497">
    <property type="term" value="F:monooxygenase activity"/>
    <property type="evidence" value="ECO:0007669"/>
    <property type="project" value="UniProtKB-ARBA"/>
</dbReference>
<evidence type="ECO:0000256" key="4">
    <source>
        <dbReference type="ARBA" id="ARBA00022723"/>
    </source>
</evidence>
<evidence type="ECO:0000256" key="3">
    <source>
        <dbReference type="ARBA" id="ARBA00022714"/>
    </source>
</evidence>
<dbReference type="Gene3D" id="2.102.10.10">
    <property type="entry name" value="Rieske [2Fe-2S] iron-sulphur domain"/>
    <property type="match status" value="1"/>
</dbReference>
<keyword evidence="8" id="KW-0411">Iron-sulfur</keyword>
<dbReference type="InterPro" id="IPR017941">
    <property type="entry name" value="Rieske_2Fe-2S"/>
</dbReference>
<evidence type="ECO:0000256" key="1">
    <source>
        <dbReference type="ARBA" id="ARBA00010651"/>
    </source>
</evidence>
<evidence type="ECO:0000256" key="13">
    <source>
        <dbReference type="ARBA" id="ARBA00075320"/>
    </source>
</evidence>
<dbReference type="Pfam" id="PF00355">
    <property type="entry name" value="Rieske"/>
    <property type="match status" value="1"/>
</dbReference>
<evidence type="ECO:0000256" key="8">
    <source>
        <dbReference type="ARBA" id="ARBA00023014"/>
    </source>
</evidence>
<dbReference type="InterPro" id="IPR036922">
    <property type="entry name" value="Rieske_2Fe-2S_sf"/>
</dbReference>
<evidence type="ECO:0000256" key="2">
    <source>
        <dbReference type="ARBA" id="ARBA00022448"/>
    </source>
</evidence>
<keyword evidence="9" id="KW-1015">Disulfide bond</keyword>
<evidence type="ECO:0000256" key="6">
    <source>
        <dbReference type="ARBA" id="ARBA00023002"/>
    </source>
</evidence>
<keyword evidence="15" id="KW-0472">Membrane</keyword>
<protein>
    <recommendedName>
        <fullName evidence="12">Menaquinol:cytochrome c reductase iron-sulfur subunit</fullName>
    </recommendedName>
    <alternativeName>
        <fullName evidence="14">Cytochrome bc complex, iron-sulfur subunit</fullName>
    </alternativeName>
    <alternativeName>
        <fullName evidence="13">Rieske iron-sulfur protein QcrA</fullName>
    </alternativeName>
</protein>